<dbReference type="Gene3D" id="3.30.470.20">
    <property type="entry name" value="ATP-grasp fold, B domain"/>
    <property type="match status" value="1"/>
</dbReference>
<sequence>MKELDRLYWLYPERTRFENDPTAWENYRRSAKLARFELEAISVDDVEIVFDGHESWVYVKGERVDPGRTLFHNKLETWPQFQKDVWRFLSTFQALESSGHCTLIRSAQNLLTTDKISTLMELGRIGGVRTIPTLNIPTRDFAVLRTKPDDVGIDYPVIVKPAHWGSGRGVVRAHDEGQLIMALRLASAAELTMVVQPMLGAGGTLTDVRVMCVDQRPALSAVRHLGPNKTVNNSGGGGRTEIVPVPEDLVAPATEIAERIGTPWIGVDFLYDGSDYHLCEVEIDAYIPKSWMESPEMARVLDLRFASYRRRFDLWLEAKS</sequence>
<feature type="domain" description="ATP-grasp" evidence="2">
    <location>
        <begin position="128"/>
        <end position="314"/>
    </location>
</feature>
<keyword evidence="4" id="KW-1185">Reference proteome</keyword>
<dbReference type="Gene3D" id="3.30.1490.20">
    <property type="entry name" value="ATP-grasp fold, A domain"/>
    <property type="match status" value="1"/>
</dbReference>
<dbReference type="EMBL" id="JAXAVU010000013">
    <property type="protein sequence ID" value="MDX8147104.1"/>
    <property type="molecule type" value="Genomic_DNA"/>
</dbReference>
<dbReference type="Pfam" id="PF08443">
    <property type="entry name" value="RimK"/>
    <property type="match status" value="1"/>
</dbReference>
<keyword evidence="1" id="KW-0547">Nucleotide-binding</keyword>
<dbReference type="Proteomes" id="UP001285352">
    <property type="component" value="Unassembled WGS sequence"/>
</dbReference>
<evidence type="ECO:0000256" key="1">
    <source>
        <dbReference type="PROSITE-ProRule" id="PRU00409"/>
    </source>
</evidence>
<dbReference type="RefSeq" id="WP_319979162.1">
    <property type="nucleotide sequence ID" value="NZ_JAXAVU010000013.1"/>
</dbReference>
<organism evidence="3 4">
    <name type="scientific">Lentzea sokolovensis</name>
    <dbReference type="NCBI Taxonomy" id="3095429"/>
    <lineage>
        <taxon>Bacteria</taxon>
        <taxon>Bacillati</taxon>
        <taxon>Actinomycetota</taxon>
        <taxon>Actinomycetes</taxon>
        <taxon>Pseudonocardiales</taxon>
        <taxon>Pseudonocardiaceae</taxon>
        <taxon>Lentzea</taxon>
    </lineage>
</organism>
<gene>
    <name evidence="3" type="ORF">SK854_33680</name>
</gene>
<comment type="caution">
    <text evidence="3">The sequence shown here is derived from an EMBL/GenBank/DDBJ whole genome shotgun (WGS) entry which is preliminary data.</text>
</comment>
<reference evidence="3 4" key="2">
    <citation type="submission" date="2023-11" db="EMBL/GenBank/DDBJ databases">
        <authorList>
            <person name="Lara A.C."/>
            <person name="Chronakova A."/>
        </authorList>
    </citation>
    <scope>NUCLEOTIDE SEQUENCE [LARGE SCALE GENOMIC DNA]</scope>
    <source>
        <strain evidence="3 4">BCCO 10_0061</strain>
    </source>
</reference>
<dbReference type="InterPro" id="IPR005479">
    <property type="entry name" value="CPAse_ATP-bd"/>
</dbReference>
<proteinExistence type="predicted"/>
<evidence type="ECO:0000313" key="4">
    <source>
        <dbReference type="Proteomes" id="UP001285352"/>
    </source>
</evidence>
<dbReference type="PANTHER" id="PTHR21621:SF0">
    <property type="entry name" value="BETA-CITRYLGLUTAMATE SYNTHASE B-RELATED"/>
    <property type="match status" value="1"/>
</dbReference>
<dbReference type="PROSITE" id="PS00866">
    <property type="entry name" value="CPSASE_1"/>
    <property type="match status" value="1"/>
</dbReference>
<dbReference type="InterPro" id="IPR011761">
    <property type="entry name" value="ATP-grasp"/>
</dbReference>
<dbReference type="SUPFAM" id="SSF56059">
    <property type="entry name" value="Glutathione synthetase ATP-binding domain-like"/>
    <property type="match status" value="1"/>
</dbReference>
<evidence type="ECO:0000259" key="2">
    <source>
        <dbReference type="PROSITE" id="PS50975"/>
    </source>
</evidence>
<protein>
    <recommendedName>
        <fullName evidence="2">ATP-grasp domain-containing protein</fullName>
    </recommendedName>
</protein>
<dbReference type="PANTHER" id="PTHR21621">
    <property type="entry name" value="RIBOSOMAL PROTEIN S6 MODIFICATION PROTEIN"/>
    <property type="match status" value="1"/>
</dbReference>
<dbReference type="InterPro" id="IPR013651">
    <property type="entry name" value="ATP-grasp_RimK-type"/>
</dbReference>
<dbReference type="PROSITE" id="PS50975">
    <property type="entry name" value="ATP_GRASP"/>
    <property type="match status" value="1"/>
</dbReference>
<accession>A0ABU4V600</accession>
<evidence type="ECO:0000313" key="3">
    <source>
        <dbReference type="EMBL" id="MDX8147104.1"/>
    </source>
</evidence>
<reference evidence="3 4" key="1">
    <citation type="submission" date="2023-11" db="EMBL/GenBank/DDBJ databases">
        <title>Lentzea sokolovensis, sp. nov., Lentzea kristufkii, sp. nov., and Lentzea miocenensis, sp. nov., rare actinobacteria from Sokolov Coal Basin, Miocene lacustrine sediment, Czech Republic.</title>
        <authorList>
            <person name="Lara A."/>
            <person name="Kotroba L."/>
            <person name="Nouioui I."/>
            <person name="Neumann-Schaal M."/>
            <person name="Mast Y."/>
            <person name="Chronakova A."/>
        </authorList>
    </citation>
    <scope>NUCLEOTIDE SEQUENCE [LARGE SCALE GENOMIC DNA]</scope>
    <source>
        <strain evidence="3 4">BCCO 10_0061</strain>
    </source>
</reference>
<dbReference type="InterPro" id="IPR013815">
    <property type="entry name" value="ATP_grasp_subdomain_1"/>
</dbReference>
<name>A0ABU4V600_9PSEU</name>
<keyword evidence="1" id="KW-0067">ATP-binding</keyword>